<evidence type="ECO:0000256" key="1">
    <source>
        <dbReference type="ARBA" id="ARBA00004651"/>
    </source>
</evidence>
<keyword evidence="8" id="KW-1185">Reference proteome</keyword>
<comment type="caution">
    <text evidence="7">The sequence shown here is derived from an EMBL/GenBank/DDBJ whole genome shotgun (WGS) entry which is preliminary data.</text>
</comment>
<feature type="transmembrane region" description="Helical" evidence="6">
    <location>
        <begin position="68"/>
        <end position="85"/>
    </location>
</feature>
<dbReference type="InterPro" id="IPR001123">
    <property type="entry name" value="LeuE-type"/>
</dbReference>
<evidence type="ECO:0000256" key="2">
    <source>
        <dbReference type="ARBA" id="ARBA00022475"/>
    </source>
</evidence>
<dbReference type="RefSeq" id="WP_068887300.1">
    <property type="nucleotide sequence ID" value="NZ_CBCRUU010000002.1"/>
</dbReference>
<dbReference type="GO" id="GO:0005886">
    <property type="term" value="C:plasma membrane"/>
    <property type="evidence" value="ECO:0007669"/>
    <property type="project" value="UniProtKB-SubCell"/>
</dbReference>
<evidence type="ECO:0000256" key="4">
    <source>
        <dbReference type="ARBA" id="ARBA00022989"/>
    </source>
</evidence>
<feature type="transmembrane region" description="Helical" evidence="6">
    <location>
        <begin position="143"/>
        <end position="165"/>
    </location>
</feature>
<proteinExistence type="predicted"/>
<protein>
    <submittedName>
        <fullName evidence="7">Amino acid transporter</fullName>
    </submittedName>
</protein>
<evidence type="ECO:0000256" key="6">
    <source>
        <dbReference type="SAM" id="Phobius"/>
    </source>
</evidence>
<evidence type="ECO:0000256" key="5">
    <source>
        <dbReference type="ARBA" id="ARBA00023136"/>
    </source>
</evidence>
<evidence type="ECO:0000313" key="8">
    <source>
        <dbReference type="Proteomes" id="UP000186553"/>
    </source>
</evidence>
<feature type="transmembrane region" description="Helical" evidence="6">
    <location>
        <begin position="6"/>
        <end position="27"/>
    </location>
</feature>
<organism evidence="7 8">
    <name type="scientific">Acinetobacter celticus</name>
    <dbReference type="NCBI Taxonomy" id="1891224"/>
    <lineage>
        <taxon>Bacteria</taxon>
        <taxon>Pseudomonadati</taxon>
        <taxon>Pseudomonadota</taxon>
        <taxon>Gammaproteobacteria</taxon>
        <taxon>Moraxellales</taxon>
        <taxon>Moraxellaceae</taxon>
        <taxon>Acinetobacter</taxon>
    </lineage>
</organism>
<keyword evidence="5 6" id="KW-0472">Membrane</keyword>
<gene>
    <name evidence="7" type="ORF">BBP83_07065</name>
</gene>
<keyword evidence="3 6" id="KW-0812">Transmembrane</keyword>
<keyword evidence="2" id="KW-1003">Cell membrane</keyword>
<keyword evidence="4 6" id="KW-1133">Transmembrane helix</keyword>
<reference evidence="7 8" key="1">
    <citation type="submission" date="2016-07" db="EMBL/GenBank/DDBJ databases">
        <title>Acinetobacter sp. ANC 4603.</title>
        <authorList>
            <person name="Radolfova-Krizova L."/>
            <person name="Nemec A."/>
        </authorList>
    </citation>
    <scope>NUCLEOTIDE SEQUENCE [LARGE SCALE GENOMIC DNA]</scope>
    <source>
        <strain evidence="7 8">ANC 4603</strain>
    </source>
</reference>
<accession>A0A1C3CWX0</accession>
<dbReference type="AlphaFoldDB" id="A0A1C3CWX0"/>
<dbReference type="PANTHER" id="PTHR30086:SF20">
    <property type="entry name" value="ARGININE EXPORTER PROTEIN ARGO-RELATED"/>
    <property type="match status" value="1"/>
</dbReference>
<feature type="transmembrane region" description="Helical" evidence="6">
    <location>
        <begin position="106"/>
        <end position="123"/>
    </location>
</feature>
<name>A0A1C3CWX0_9GAMM</name>
<dbReference type="Proteomes" id="UP000186553">
    <property type="component" value="Unassembled WGS sequence"/>
</dbReference>
<dbReference type="GO" id="GO:0015171">
    <property type="term" value="F:amino acid transmembrane transporter activity"/>
    <property type="evidence" value="ECO:0007669"/>
    <property type="project" value="TreeGrafter"/>
</dbReference>
<evidence type="ECO:0000313" key="7">
    <source>
        <dbReference type="EMBL" id="ODA13197.1"/>
    </source>
</evidence>
<dbReference type="Pfam" id="PF01810">
    <property type="entry name" value="LysE"/>
    <property type="match status" value="1"/>
</dbReference>
<dbReference type="PANTHER" id="PTHR30086">
    <property type="entry name" value="ARGININE EXPORTER PROTEIN ARGO"/>
    <property type="match status" value="1"/>
</dbReference>
<feature type="transmembrane region" description="Helical" evidence="6">
    <location>
        <begin position="36"/>
        <end position="62"/>
    </location>
</feature>
<dbReference type="OrthoDB" id="5638726at2"/>
<feature type="transmembrane region" description="Helical" evidence="6">
    <location>
        <begin position="177"/>
        <end position="198"/>
    </location>
</feature>
<dbReference type="EMBL" id="MBDL01000009">
    <property type="protein sequence ID" value="ODA13197.1"/>
    <property type="molecule type" value="Genomic_DNA"/>
</dbReference>
<evidence type="ECO:0000256" key="3">
    <source>
        <dbReference type="ARBA" id="ARBA00022692"/>
    </source>
</evidence>
<comment type="subcellular location">
    <subcellularLocation>
        <location evidence="1">Cell membrane</location>
        <topology evidence="1">Multi-pass membrane protein</topology>
    </subcellularLocation>
</comment>
<sequence length="200" mass="22191">MFSTYLQGLMIGLSLIVAIGAQNTFVLKQGLKKQNIFWVCFVCALSDSVLTTLGIAGFSSILHHYPSIIQFAKWGGALFLIWYGYQHAVQALKSQQTMQMSSGNESNLIQSILMCLALTWLNPHVYLDTVIFMGSISTQFEHTVYFALGAVSASWLFFFALGYGARVLIPIFESPKAWRVLDAIIAFIMWGIASSLLVNT</sequence>